<dbReference type="Proteomes" id="UP001299068">
    <property type="component" value="Unassembled WGS sequence"/>
</dbReference>
<name>A0ABS7KY92_CLOSR</name>
<sequence>MKISTKGRYGLKALIDIYMYSSCETVTLKSVSKRQDISEKYLEQIFSSLRKDGIIEGKKGPQGGYFLTRDAKTITVGEILRSLEGKLVLIDNEKDNNQLSEYLYENLWDVINKKINEYFDSITLEELANNYKYSIEDIAYYI</sequence>
<dbReference type="NCBIfam" id="TIGR00738">
    <property type="entry name" value="rrf2_super"/>
    <property type="match status" value="1"/>
</dbReference>
<dbReference type="PROSITE" id="PS51197">
    <property type="entry name" value="HTH_RRF2_2"/>
    <property type="match status" value="1"/>
</dbReference>
<accession>A0ABS7KY92</accession>
<proteinExistence type="predicted"/>
<dbReference type="EMBL" id="JAIKTU010000007">
    <property type="protein sequence ID" value="MBY0755781.1"/>
    <property type="molecule type" value="Genomic_DNA"/>
</dbReference>
<reference evidence="2 3" key="1">
    <citation type="journal article" date="2021" name="Cell Host Microbe">
        <title>in vivo commensal control of Clostridioides difficile virulence.</title>
        <authorList>
            <person name="Girinathan B.P."/>
            <person name="Dibenedetto N."/>
            <person name="Worley J.N."/>
            <person name="Peltier J."/>
            <person name="Arrieta-Ortiz M.L."/>
            <person name="Rupa Christinal Immanuel S."/>
            <person name="Lavin R."/>
            <person name="Delaney M.L."/>
            <person name="Cummins C."/>
            <person name="Hoffmann M."/>
            <person name="Luo Y."/>
            <person name="Gonzalez-Escalona N."/>
            <person name="Allard M."/>
            <person name="Onderdonk A.B."/>
            <person name="Gerber G.K."/>
            <person name="Sonenshein A.L."/>
            <person name="Baliga N."/>
            <person name="Dupuy B."/>
            <person name="Bry L."/>
        </authorList>
    </citation>
    <scope>NUCLEOTIDE SEQUENCE [LARGE SCALE GENOMIC DNA]</scope>
    <source>
        <strain evidence="2 3">DSM 599</strain>
    </source>
</reference>
<dbReference type="PANTHER" id="PTHR33221">
    <property type="entry name" value="WINGED HELIX-TURN-HELIX TRANSCRIPTIONAL REGULATOR, RRF2 FAMILY"/>
    <property type="match status" value="1"/>
</dbReference>
<comment type="caution">
    <text evidence="2">The sequence shown here is derived from an EMBL/GenBank/DDBJ whole genome shotgun (WGS) entry which is preliminary data.</text>
</comment>
<keyword evidence="3" id="KW-1185">Reference proteome</keyword>
<dbReference type="InterPro" id="IPR036390">
    <property type="entry name" value="WH_DNA-bd_sf"/>
</dbReference>
<organism evidence="2 3">
    <name type="scientific">Clostridium sardiniense</name>
    <name type="common">Clostridium absonum</name>
    <dbReference type="NCBI Taxonomy" id="29369"/>
    <lineage>
        <taxon>Bacteria</taxon>
        <taxon>Bacillati</taxon>
        <taxon>Bacillota</taxon>
        <taxon>Clostridia</taxon>
        <taxon>Eubacteriales</taxon>
        <taxon>Clostridiaceae</taxon>
        <taxon>Clostridium</taxon>
    </lineage>
</organism>
<dbReference type="InterPro" id="IPR000944">
    <property type="entry name" value="Tscrpt_reg_Rrf2"/>
</dbReference>
<evidence type="ECO:0000256" key="1">
    <source>
        <dbReference type="ARBA" id="ARBA00023125"/>
    </source>
</evidence>
<gene>
    <name evidence="2" type="ORF">K5V21_09970</name>
</gene>
<dbReference type="RefSeq" id="WP_204595893.1">
    <property type="nucleotide sequence ID" value="NZ_JAFBDA010000019.1"/>
</dbReference>
<dbReference type="InterPro" id="IPR036388">
    <property type="entry name" value="WH-like_DNA-bd_sf"/>
</dbReference>
<keyword evidence="1" id="KW-0238">DNA-binding</keyword>
<dbReference type="SUPFAM" id="SSF46785">
    <property type="entry name" value="Winged helix' DNA-binding domain"/>
    <property type="match status" value="1"/>
</dbReference>
<evidence type="ECO:0000313" key="2">
    <source>
        <dbReference type="EMBL" id="MBY0755781.1"/>
    </source>
</evidence>
<dbReference type="Pfam" id="PF02082">
    <property type="entry name" value="Rrf2"/>
    <property type="match status" value="1"/>
</dbReference>
<dbReference type="PANTHER" id="PTHR33221:SF5">
    <property type="entry name" value="HTH-TYPE TRANSCRIPTIONAL REGULATOR ISCR"/>
    <property type="match status" value="1"/>
</dbReference>
<dbReference type="Gene3D" id="1.10.10.10">
    <property type="entry name" value="Winged helix-like DNA-binding domain superfamily/Winged helix DNA-binding domain"/>
    <property type="match status" value="1"/>
</dbReference>
<protein>
    <submittedName>
        <fullName evidence="2">Rrf2 family transcriptional regulator</fullName>
    </submittedName>
</protein>
<evidence type="ECO:0000313" key="3">
    <source>
        <dbReference type="Proteomes" id="UP001299068"/>
    </source>
</evidence>